<dbReference type="PROSITE" id="PS50846">
    <property type="entry name" value="HMA_2"/>
    <property type="match status" value="1"/>
</dbReference>
<dbReference type="InterPro" id="IPR017969">
    <property type="entry name" value="Heavy-metal-associated_CS"/>
</dbReference>
<accession>A0ABV6GAW2</accession>
<evidence type="ECO:0000313" key="8">
    <source>
        <dbReference type="EMBL" id="MFC0270817.1"/>
    </source>
</evidence>
<keyword evidence="9" id="KW-1185">Reference proteome</keyword>
<dbReference type="InterPro" id="IPR006122">
    <property type="entry name" value="HMA_Cu_ion-bd"/>
</dbReference>
<protein>
    <recommendedName>
        <fullName evidence="2">Copper chaperone CopZ</fullName>
    </recommendedName>
</protein>
<dbReference type="NCBIfam" id="NF033795">
    <property type="entry name" value="chaper_CopZ_Bs"/>
    <property type="match status" value="1"/>
</dbReference>
<feature type="domain" description="HMA" evidence="7">
    <location>
        <begin position="2"/>
        <end position="68"/>
    </location>
</feature>
<dbReference type="EMBL" id="JBHLVO010000003">
    <property type="protein sequence ID" value="MFC0270817.1"/>
    <property type="molecule type" value="Genomic_DNA"/>
</dbReference>
<evidence type="ECO:0000256" key="4">
    <source>
        <dbReference type="ARBA" id="ARBA00022723"/>
    </source>
</evidence>
<dbReference type="PRINTS" id="PR00944">
    <property type="entry name" value="CUEXPORT"/>
</dbReference>
<dbReference type="InterPro" id="IPR036163">
    <property type="entry name" value="HMA_dom_sf"/>
</dbReference>
<keyword evidence="3" id="KW-0963">Cytoplasm</keyword>
<comment type="subcellular location">
    <subcellularLocation>
        <location evidence="1">Cytoplasm</location>
    </subcellularLocation>
</comment>
<dbReference type="Proteomes" id="UP001589854">
    <property type="component" value="Unassembled WGS sequence"/>
</dbReference>
<proteinExistence type="predicted"/>
<reference evidence="8 9" key="1">
    <citation type="submission" date="2024-09" db="EMBL/GenBank/DDBJ databases">
        <authorList>
            <person name="Sun Q."/>
            <person name="Mori K."/>
        </authorList>
    </citation>
    <scope>NUCLEOTIDE SEQUENCE [LARGE SCALE GENOMIC DNA]</scope>
    <source>
        <strain evidence="8 9">CCM 7228</strain>
    </source>
</reference>
<keyword evidence="5" id="KW-0186">Copper</keyword>
<evidence type="ECO:0000256" key="6">
    <source>
        <dbReference type="ARBA" id="ARBA00023186"/>
    </source>
</evidence>
<dbReference type="CDD" id="cd00371">
    <property type="entry name" value="HMA"/>
    <property type="match status" value="1"/>
</dbReference>
<dbReference type="NCBIfam" id="TIGR00003">
    <property type="entry name" value="copper ion binding protein"/>
    <property type="match status" value="1"/>
</dbReference>
<comment type="caution">
    <text evidence="8">The sequence shown here is derived from an EMBL/GenBank/DDBJ whole genome shotgun (WGS) entry which is preliminary data.</text>
</comment>
<gene>
    <name evidence="8" type="primary">copZ</name>
    <name evidence="8" type="ORF">ACFFIX_05050</name>
</gene>
<name>A0ABV6GAW2_9BACI</name>
<evidence type="ECO:0000259" key="7">
    <source>
        <dbReference type="PROSITE" id="PS50846"/>
    </source>
</evidence>
<sequence>MENVVLAVKGMSCGHCINSIEGNVGKLNGVYFVKVHLNEEKVDVSFDSKVVSLKEITDIIEDQGYDVAPSKSPKDQSCH</sequence>
<dbReference type="PANTHER" id="PTHR46594">
    <property type="entry name" value="P-TYPE CATION-TRANSPORTING ATPASE"/>
    <property type="match status" value="1"/>
</dbReference>
<evidence type="ECO:0000256" key="5">
    <source>
        <dbReference type="ARBA" id="ARBA00023008"/>
    </source>
</evidence>
<dbReference type="Gene3D" id="3.30.70.100">
    <property type="match status" value="1"/>
</dbReference>
<dbReference type="SUPFAM" id="SSF55008">
    <property type="entry name" value="HMA, heavy metal-associated domain"/>
    <property type="match status" value="1"/>
</dbReference>
<keyword evidence="4" id="KW-0479">Metal-binding</keyword>
<dbReference type="InterPro" id="IPR000428">
    <property type="entry name" value="Cu-bd"/>
</dbReference>
<dbReference type="InterPro" id="IPR006121">
    <property type="entry name" value="HMA_dom"/>
</dbReference>
<dbReference type="RefSeq" id="WP_378931228.1">
    <property type="nucleotide sequence ID" value="NZ_JBHLVO010000003.1"/>
</dbReference>
<evidence type="ECO:0000256" key="2">
    <source>
        <dbReference type="ARBA" id="ARBA00015313"/>
    </source>
</evidence>
<evidence type="ECO:0000256" key="1">
    <source>
        <dbReference type="ARBA" id="ARBA00004496"/>
    </source>
</evidence>
<evidence type="ECO:0000256" key="3">
    <source>
        <dbReference type="ARBA" id="ARBA00022490"/>
    </source>
</evidence>
<organism evidence="8 9">
    <name type="scientific">Metabacillus herbersteinensis</name>
    <dbReference type="NCBI Taxonomy" id="283816"/>
    <lineage>
        <taxon>Bacteria</taxon>
        <taxon>Bacillati</taxon>
        <taxon>Bacillota</taxon>
        <taxon>Bacilli</taxon>
        <taxon>Bacillales</taxon>
        <taxon>Bacillaceae</taxon>
        <taxon>Metabacillus</taxon>
    </lineage>
</organism>
<dbReference type="Pfam" id="PF00403">
    <property type="entry name" value="HMA"/>
    <property type="match status" value="1"/>
</dbReference>
<dbReference type="InterPro" id="IPR049740">
    <property type="entry name" value="CopZ"/>
</dbReference>
<keyword evidence="6" id="KW-0143">Chaperone</keyword>
<dbReference type="PROSITE" id="PS01047">
    <property type="entry name" value="HMA_1"/>
    <property type="match status" value="1"/>
</dbReference>
<evidence type="ECO:0000313" key="9">
    <source>
        <dbReference type="Proteomes" id="UP001589854"/>
    </source>
</evidence>
<dbReference type="PANTHER" id="PTHR46594:SF4">
    <property type="entry name" value="P-TYPE CATION-TRANSPORTING ATPASE"/>
    <property type="match status" value="1"/>
</dbReference>